<dbReference type="InterPro" id="IPR020945">
    <property type="entry name" value="DMSO/NO3_reduct_chaperone"/>
</dbReference>
<dbReference type="GeneID" id="30418170"/>
<dbReference type="InterPro" id="IPR036411">
    <property type="entry name" value="TorD-like_sf"/>
</dbReference>
<dbReference type="Pfam" id="PF02613">
    <property type="entry name" value="Nitrate_red_del"/>
    <property type="match status" value="1"/>
</dbReference>
<dbReference type="EMBL" id="CP016070">
    <property type="protein sequence ID" value="AOW80744.1"/>
    <property type="molecule type" value="Genomic_DNA"/>
</dbReference>
<dbReference type="KEGG" id="hhsr:HSR6_1641"/>
<keyword evidence="1" id="KW-0143">Chaperone</keyword>
<reference evidence="2 4" key="1">
    <citation type="submission" date="2016-06" db="EMBL/GenBank/DDBJ databases">
        <title>Discovery of anaerobic lithoheterotrophic haloarchaeon capable of sulfur respiration by hydrogen and formate.</title>
        <authorList>
            <person name="Sorokin D.Y."/>
            <person name="Kublanov I.V."/>
            <person name="Roman P."/>
            <person name="Sinninghe Damste J.S."/>
            <person name="Golyshin P.N."/>
            <person name="Rojo D."/>
            <person name="Ciordia S."/>
            <person name="Mena Md.C."/>
            <person name="Ferrer M."/>
            <person name="Smedile F."/>
            <person name="Messina E."/>
            <person name="La Cono V."/>
            <person name="Yakimov M.M."/>
        </authorList>
    </citation>
    <scope>NUCLEOTIDE SEQUENCE [LARGE SCALE GENOMIC DNA]</scope>
    <source>
        <strain evidence="2 4">HTSR1</strain>
    </source>
</reference>
<dbReference type="EMBL" id="CP016804">
    <property type="protein sequence ID" value="APE96080.1"/>
    <property type="molecule type" value="Genomic_DNA"/>
</dbReference>
<organism evidence="2 4">
    <name type="scientific">Halodesulfurarchaeum formicicum</name>
    <dbReference type="NCBI Taxonomy" id="1873524"/>
    <lineage>
        <taxon>Archaea</taxon>
        <taxon>Methanobacteriati</taxon>
        <taxon>Methanobacteriota</taxon>
        <taxon>Stenosarchaea group</taxon>
        <taxon>Halobacteria</taxon>
        <taxon>Halobacteriales</taxon>
        <taxon>Halobacteriaceae</taxon>
        <taxon>Halodesulfurarchaeum</taxon>
    </lineage>
</organism>
<evidence type="ECO:0000313" key="4">
    <source>
        <dbReference type="Proteomes" id="UP000185608"/>
    </source>
</evidence>
<evidence type="ECO:0000256" key="1">
    <source>
        <dbReference type="ARBA" id="ARBA00023186"/>
    </source>
</evidence>
<dbReference type="InterPro" id="IPR050289">
    <property type="entry name" value="TorD/DmsD_chaperones"/>
</dbReference>
<accession>A0A1D8S5X1</accession>
<protein>
    <submittedName>
        <fullName evidence="2">Molecular chaperone TorD</fullName>
    </submittedName>
</protein>
<name>A0A1D8S5X1_9EURY</name>
<dbReference type="KEGG" id="halh:HTSR_1572"/>
<dbReference type="SUPFAM" id="SSF89155">
    <property type="entry name" value="TorD-like"/>
    <property type="match status" value="1"/>
</dbReference>
<dbReference type="OrthoDB" id="320758at2157"/>
<reference evidence="3" key="3">
    <citation type="journal article" date="2017" name="ISME J.">
        <title>Discovery of anaerobic lithoheterotrophic haloarchaea, ubiquitous in hypersaline habitats.</title>
        <authorList>
            <person name="Sorokin D.Y."/>
            <person name="Messina E."/>
            <person name="Smedile F."/>
            <person name="Roman P."/>
            <person name="Damste J.S.S."/>
            <person name="Ciordia S."/>
            <person name="Mena M.C."/>
            <person name="Ferrer M."/>
            <person name="Golyshin P.N."/>
            <person name="Kublanov I.V."/>
            <person name="Samarov N.I."/>
            <person name="Toshchakov S.V."/>
            <person name="La Cono V."/>
            <person name="Yakimov M.M."/>
        </authorList>
    </citation>
    <scope>NUCLEOTIDE SEQUENCE</scope>
    <source>
        <strain evidence="3">HSR6</strain>
    </source>
</reference>
<evidence type="ECO:0000313" key="5">
    <source>
        <dbReference type="Proteomes" id="UP000186165"/>
    </source>
</evidence>
<keyword evidence="5" id="KW-1185">Reference proteome</keyword>
<evidence type="ECO:0000313" key="2">
    <source>
        <dbReference type="EMBL" id="AOW80744.1"/>
    </source>
</evidence>
<dbReference type="AlphaFoldDB" id="A0A1D8S5X1"/>
<dbReference type="RefSeq" id="WP_070365415.1">
    <property type="nucleotide sequence ID" value="NZ_CP016070.1"/>
</dbReference>
<sequence length="197" mass="21229">MSTEDTDDATMAQLYDLLAGVFADPPDEETVAALASGPLPDPGVAPNDRLAAGLEGLDAWGETVEDPAAEADRLASEFTRLFIGPRPKLQIHESYYAGDYLGEPLAAVKETYQALGIASAPDRKEEADHAAVELAVLRELTATDGDRTAPFLREHGDWFDDLAQDIHEQTDEPFYEAIADLVAGVVAFDASRQGVRQ</sequence>
<evidence type="ECO:0000313" key="3">
    <source>
        <dbReference type="EMBL" id="APE96080.1"/>
    </source>
</evidence>
<proteinExistence type="predicted"/>
<dbReference type="Proteomes" id="UP000186165">
    <property type="component" value="Chromosome"/>
</dbReference>
<dbReference type="STRING" id="1873524.HSR6_1641"/>
<dbReference type="Gene3D" id="1.10.3480.10">
    <property type="entry name" value="TorD-like"/>
    <property type="match status" value="1"/>
</dbReference>
<reference evidence="5" key="2">
    <citation type="submission" date="2016-08" db="EMBL/GenBank/DDBJ databases">
        <title>Discovery of first anaerobic lithoheterotrophic haloarchae widely represented in hypersaline habitats.</title>
        <authorList>
            <person name="Sorokin D.Y."/>
            <person name="Kublanov I.V."/>
            <person name="Roman P."/>
            <person name="Sinninghe Damste J.S."/>
            <person name="Golyshin P.N."/>
            <person name="Rojo D."/>
            <person name="Ciordia S."/>
            <person name="Mena Md.C."/>
            <person name="Ferrer M."/>
            <person name="Smedile F."/>
            <person name="Messina E."/>
            <person name="La Cono V."/>
            <person name="Yakimov M.M."/>
        </authorList>
    </citation>
    <scope>NUCLEOTIDE SEQUENCE [LARGE SCALE GENOMIC DNA]</scope>
    <source>
        <strain evidence="5">HSR6</strain>
    </source>
</reference>
<dbReference type="PANTHER" id="PTHR34227">
    <property type="entry name" value="CHAPERONE PROTEIN YCDY"/>
    <property type="match status" value="1"/>
</dbReference>
<accession>A0A1J1AEB6</accession>
<dbReference type="PANTHER" id="PTHR34227:SF1">
    <property type="entry name" value="DIMETHYL SULFOXIDE REDUCTASE CHAPERONE-RELATED"/>
    <property type="match status" value="1"/>
</dbReference>
<dbReference type="Proteomes" id="UP000185608">
    <property type="component" value="Chromosome"/>
</dbReference>
<gene>
    <name evidence="3" type="ORF">HSR6_1641</name>
    <name evidence="2" type="ORF">HTSR_1572</name>
</gene>